<name>A0A9W8HRM3_9FUNG</name>
<proteinExistence type="predicted"/>
<evidence type="ECO:0000256" key="1">
    <source>
        <dbReference type="SAM" id="MobiDB-lite"/>
    </source>
</evidence>
<evidence type="ECO:0000313" key="4">
    <source>
        <dbReference type="Proteomes" id="UP001140094"/>
    </source>
</evidence>
<feature type="compositionally biased region" description="Acidic residues" evidence="1">
    <location>
        <begin position="55"/>
        <end position="70"/>
    </location>
</feature>
<organism evidence="3 4">
    <name type="scientific">Coemansia guatemalensis</name>
    <dbReference type="NCBI Taxonomy" id="2761395"/>
    <lineage>
        <taxon>Eukaryota</taxon>
        <taxon>Fungi</taxon>
        <taxon>Fungi incertae sedis</taxon>
        <taxon>Zoopagomycota</taxon>
        <taxon>Kickxellomycotina</taxon>
        <taxon>Kickxellomycetes</taxon>
        <taxon>Kickxellales</taxon>
        <taxon>Kickxellaceae</taxon>
        <taxon>Coemansia</taxon>
    </lineage>
</organism>
<keyword evidence="4" id="KW-1185">Reference proteome</keyword>
<reference evidence="3" key="1">
    <citation type="submission" date="2022-07" db="EMBL/GenBank/DDBJ databases">
        <title>Phylogenomic reconstructions and comparative analyses of Kickxellomycotina fungi.</title>
        <authorList>
            <person name="Reynolds N.K."/>
            <person name="Stajich J.E."/>
            <person name="Barry K."/>
            <person name="Grigoriev I.V."/>
            <person name="Crous P."/>
            <person name="Smith M.E."/>
        </authorList>
    </citation>
    <scope>NUCLEOTIDE SEQUENCE</scope>
    <source>
        <strain evidence="3">NRRL 1565</strain>
    </source>
</reference>
<feature type="domain" description="E3 ubiquitin-protein ligase UBR-like C-terminal" evidence="2">
    <location>
        <begin position="147"/>
        <end position="369"/>
    </location>
</feature>
<sequence length="464" mass="49250">NHVGLPSPSLFEHLSRSKEKAGTGTPVNRTHGYVETPPIGGAAKLSRDDGSLSDSEVDGEDLDEDEDDTHCDENGDAAMHPRSEGRIFESQQSVFPPFLQNILEHIRVLGANGGSQPAAAQLMGSTNANLPGQLQSAKGRPYSFDKVANALVAHTIEVLEVSQRGVRNPPVFDHEDSRTLPSGTLSDGVPESFAIFMHSLSKIAELQYRSVFGSVSEIGRAAADSAEAQAAQTTPAQQLHALIAESHQQLSSSSAMHVPTTASVQGDILARTRLEMLKDLECSLAPLIGSQHGRSHEFLCEQSRWHSGSENTVAKPFLMQDTFAKLAELSHSLVIPFGLDIWHLTRLFLTAELIRVCVAVGDSLLGEYSSAPKALRIAQGLPFSAEDSSSAAGAAAVPLSSTSSGHAPSSHLPQPWVDALEARDANLPSVLSSGSDASMLEAASSGTHALVTWTIRQLQGPDAD</sequence>
<accession>A0A9W8HRM3</accession>
<evidence type="ECO:0000313" key="3">
    <source>
        <dbReference type="EMBL" id="KAJ2792213.1"/>
    </source>
</evidence>
<protein>
    <recommendedName>
        <fullName evidence="2">E3 ubiquitin-protein ligase UBR-like C-terminal domain-containing protein</fullName>
    </recommendedName>
</protein>
<dbReference type="OrthoDB" id="26387at2759"/>
<feature type="non-terminal residue" evidence="3">
    <location>
        <position position="464"/>
    </location>
</feature>
<gene>
    <name evidence="3" type="ORF">H4R20_006773</name>
</gene>
<feature type="region of interest" description="Disordered" evidence="1">
    <location>
        <begin position="1"/>
        <end position="80"/>
    </location>
</feature>
<dbReference type="Pfam" id="PF18995">
    <property type="entry name" value="PRT6_C"/>
    <property type="match status" value="1"/>
</dbReference>
<dbReference type="AlphaFoldDB" id="A0A9W8HRM3"/>
<evidence type="ECO:0000259" key="2">
    <source>
        <dbReference type="Pfam" id="PF18995"/>
    </source>
</evidence>
<dbReference type="InterPro" id="IPR044046">
    <property type="entry name" value="E3_ligase_UBR-like_C"/>
</dbReference>
<feature type="non-terminal residue" evidence="3">
    <location>
        <position position="1"/>
    </location>
</feature>
<dbReference type="EMBL" id="JANBUO010003190">
    <property type="protein sequence ID" value="KAJ2792213.1"/>
    <property type="molecule type" value="Genomic_DNA"/>
</dbReference>
<comment type="caution">
    <text evidence="3">The sequence shown here is derived from an EMBL/GenBank/DDBJ whole genome shotgun (WGS) entry which is preliminary data.</text>
</comment>
<dbReference type="Proteomes" id="UP001140094">
    <property type="component" value="Unassembled WGS sequence"/>
</dbReference>